<dbReference type="InterPro" id="IPR009057">
    <property type="entry name" value="Homeodomain-like_sf"/>
</dbReference>
<dbReference type="OrthoDB" id="9782911at2"/>
<dbReference type="GeneID" id="302994003"/>
<comment type="caution">
    <text evidence="5">The sequence shown here is derived from an EMBL/GenBank/DDBJ whole genome shotgun (WGS) entry which is preliminary data.</text>
</comment>
<feature type="domain" description="HTH araC/xylS-type" evidence="4">
    <location>
        <begin position="162"/>
        <end position="260"/>
    </location>
</feature>
<keyword evidence="6" id="KW-1185">Reference proteome</keyword>
<evidence type="ECO:0000256" key="3">
    <source>
        <dbReference type="ARBA" id="ARBA00023163"/>
    </source>
</evidence>
<dbReference type="PANTHER" id="PTHR43280:SF32">
    <property type="entry name" value="TRANSCRIPTIONAL REGULATORY PROTEIN"/>
    <property type="match status" value="1"/>
</dbReference>
<organism evidence="5 6">
    <name type="scientific">Segatella hominis</name>
    <dbReference type="NCBI Taxonomy" id="2518605"/>
    <lineage>
        <taxon>Bacteria</taxon>
        <taxon>Pseudomonadati</taxon>
        <taxon>Bacteroidota</taxon>
        <taxon>Bacteroidia</taxon>
        <taxon>Bacteroidales</taxon>
        <taxon>Prevotellaceae</taxon>
        <taxon>Segatella</taxon>
    </lineage>
</organism>
<reference evidence="5 6" key="1">
    <citation type="submission" date="2019-02" db="EMBL/GenBank/DDBJ databases">
        <title>Draft Genome Sequence of the Prevotella sp. BCRC 81118, Isolated from Human Feces.</title>
        <authorList>
            <person name="Huang C.-H."/>
        </authorList>
    </citation>
    <scope>NUCLEOTIDE SEQUENCE [LARGE SCALE GENOMIC DNA]</scope>
    <source>
        <strain evidence="5 6">BCRC 81118</strain>
    </source>
</reference>
<dbReference type="SUPFAM" id="SSF46689">
    <property type="entry name" value="Homeodomain-like"/>
    <property type="match status" value="1"/>
</dbReference>
<evidence type="ECO:0000256" key="2">
    <source>
        <dbReference type="ARBA" id="ARBA00023125"/>
    </source>
</evidence>
<dbReference type="GO" id="GO:0003700">
    <property type="term" value="F:DNA-binding transcription factor activity"/>
    <property type="evidence" value="ECO:0007669"/>
    <property type="project" value="InterPro"/>
</dbReference>
<sequence>MSIDKDFVKITAIENTPEYDRKNIHQHDYYELVWFTDVDVEDTIQIDFGDYPVEPDCFYFISARQLHRIDRTGKRGIVIALTPEFFNSIVEVNVYPRSTFAINSIINQRKCDLCRSMVHLITTEYERGCRYSLMEAYFKALFIHMGPILSNNPIVGSKRKAADLLDLIEMNYIEHRDVCFYSEKMSMSDKVVNDISKKVLGKTVKDIIQDRLVLEIKREIASGIKTFKELAFHLGFNEPSYFTRFFKQKTGLTPEKYRENFNKMLES</sequence>
<evidence type="ECO:0000313" key="6">
    <source>
        <dbReference type="Proteomes" id="UP000297872"/>
    </source>
</evidence>
<protein>
    <submittedName>
        <fullName evidence="5">Helix-turn-helix domain-containing protein</fullName>
    </submittedName>
</protein>
<dbReference type="InterPro" id="IPR020449">
    <property type="entry name" value="Tscrpt_reg_AraC-type_HTH"/>
</dbReference>
<dbReference type="GO" id="GO:0043565">
    <property type="term" value="F:sequence-specific DNA binding"/>
    <property type="evidence" value="ECO:0007669"/>
    <property type="project" value="InterPro"/>
</dbReference>
<dbReference type="PROSITE" id="PS01124">
    <property type="entry name" value="HTH_ARAC_FAMILY_2"/>
    <property type="match status" value="1"/>
</dbReference>
<dbReference type="EMBL" id="SGVY01000003">
    <property type="protein sequence ID" value="TFH84315.1"/>
    <property type="molecule type" value="Genomic_DNA"/>
</dbReference>
<evidence type="ECO:0000256" key="1">
    <source>
        <dbReference type="ARBA" id="ARBA00023015"/>
    </source>
</evidence>
<dbReference type="Proteomes" id="UP000297872">
    <property type="component" value="Unassembled WGS sequence"/>
</dbReference>
<name>A0A4Y8VV85_9BACT</name>
<dbReference type="InterPro" id="IPR018060">
    <property type="entry name" value="HTH_AraC"/>
</dbReference>
<keyword evidence="1" id="KW-0805">Transcription regulation</keyword>
<dbReference type="SMART" id="SM00342">
    <property type="entry name" value="HTH_ARAC"/>
    <property type="match status" value="1"/>
</dbReference>
<evidence type="ECO:0000259" key="4">
    <source>
        <dbReference type="PROSITE" id="PS01124"/>
    </source>
</evidence>
<dbReference type="AlphaFoldDB" id="A0A4Y8VV85"/>
<dbReference type="RefSeq" id="WP_134842547.1">
    <property type="nucleotide sequence ID" value="NZ_SGVY01000003.1"/>
</dbReference>
<accession>A0A4Y8VV85</accession>
<proteinExistence type="predicted"/>
<keyword evidence="3" id="KW-0804">Transcription</keyword>
<dbReference type="Pfam" id="PF12833">
    <property type="entry name" value="HTH_18"/>
    <property type="match status" value="1"/>
</dbReference>
<evidence type="ECO:0000313" key="5">
    <source>
        <dbReference type="EMBL" id="TFH84315.1"/>
    </source>
</evidence>
<dbReference type="PANTHER" id="PTHR43280">
    <property type="entry name" value="ARAC-FAMILY TRANSCRIPTIONAL REGULATOR"/>
    <property type="match status" value="1"/>
</dbReference>
<keyword evidence="2" id="KW-0238">DNA-binding</keyword>
<gene>
    <name evidence="5" type="ORF">EXN75_01675</name>
</gene>
<dbReference type="Gene3D" id="1.10.10.60">
    <property type="entry name" value="Homeodomain-like"/>
    <property type="match status" value="1"/>
</dbReference>
<dbReference type="PRINTS" id="PR00032">
    <property type="entry name" value="HTHARAC"/>
</dbReference>